<dbReference type="OMA" id="CFENEHA"/>
<dbReference type="InterPro" id="IPR037516">
    <property type="entry name" value="Tripartite_DENN"/>
</dbReference>
<dbReference type="Proteomes" id="UP000001568">
    <property type="component" value="Chromosome 16"/>
</dbReference>
<dbReference type="InterPro" id="IPR001194">
    <property type="entry name" value="cDENN_dom"/>
</dbReference>
<dbReference type="Gramene" id="ABP00356">
    <property type="protein sequence ID" value="ABP00356"/>
    <property type="gene ID" value="OSTLU_37502"/>
</dbReference>
<evidence type="ECO:0000313" key="3">
    <source>
        <dbReference type="Proteomes" id="UP000001568"/>
    </source>
</evidence>
<dbReference type="Pfam" id="PF02141">
    <property type="entry name" value="DENN"/>
    <property type="match status" value="1"/>
</dbReference>
<protein>
    <recommendedName>
        <fullName evidence="1">UDENN domain-containing protein</fullName>
    </recommendedName>
</protein>
<dbReference type="EMBL" id="CP000596">
    <property type="protein sequence ID" value="ABP00356.1"/>
    <property type="molecule type" value="Genomic_DNA"/>
</dbReference>
<dbReference type="OrthoDB" id="498554at2759"/>
<gene>
    <name evidence="2" type="ORF">OSTLU_37502</name>
</gene>
<dbReference type="AlphaFoldDB" id="A4S9G8"/>
<proteinExistence type="predicted"/>
<name>A4S9G8_OSTLU</name>
<dbReference type="PROSITE" id="PS50211">
    <property type="entry name" value="DENN"/>
    <property type="match status" value="1"/>
</dbReference>
<reference evidence="2 3" key="1">
    <citation type="journal article" date="2007" name="Proc. Natl. Acad. Sci. U.S.A.">
        <title>The tiny eukaryote Ostreococcus provides genomic insights into the paradox of plankton speciation.</title>
        <authorList>
            <person name="Palenik B."/>
            <person name="Grimwood J."/>
            <person name="Aerts A."/>
            <person name="Rouze P."/>
            <person name="Salamov A."/>
            <person name="Putnam N."/>
            <person name="Dupont C."/>
            <person name="Jorgensen R."/>
            <person name="Derelle E."/>
            <person name="Rombauts S."/>
            <person name="Zhou K."/>
            <person name="Otillar R."/>
            <person name="Merchant S.S."/>
            <person name="Podell S."/>
            <person name="Gaasterland T."/>
            <person name="Napoli C."/>
            <person name="Gendler K."/>
            <person name="Manuell A."/>
            <person name="Tai V."/>
            <person name="Vallon O."/>
            <person name="Piganeau G."/>
            <person name="Jancek S."/>
            <person name="Heijde M."/>
            <person name="Jabbari K."/>
            <person name="Bowler C."/>
            <person name="Lohr M."/>
            <person name="Robbens S."/>
            <person name="Werner G."/>
            <person name="Dubchak I."/>
            <person name="Pazour G.J."/>
            <person name="Ren Q."/>
            <person name="Paulsen I."/>
            <person name="Delwiche C."/>
            <person name="Schmutz J."/>
            <person name="Rokhsar D."/>
            <person name="Van de Peer Y."/>
            <person name="Moreau H."/>
            <person name="Grigoriev I.V."/>
        </authorList>
    </citation>
    <scope>NUCLEOTIDE SEQUENCE [LARGE SCALE GENOMIC DNA]</scope>
    <source>
        <strain evidence="2 3">CCE9901</strain>
    </source>
</reference>
<evidence type="ECO:0000259" key="1">
    <source>
        <dbReference type="PROSITE" id="PS50211"/>
    </source>
</evidence>
<dbReference type="PANTHER" id="PTHR15288">
    <property type="entry name" value="DENN DOMAIN-CONTAINING PROTEIN 2"/>
    <property type="match status" value="1"/>
</dbReference>
<dbReference type="InterPro" id="IPR043153">
    <property type="entry name" value="DENN_C"/>
</dbReference>
<keyword evidence="3" id="KW-1185">Reference proteome</keyword>
<dbReference type="HOGENOM" id="CLU_059087_0_0_1"/>
<dbReference type="eggNOG" id="ENOG502QSCA">
    <property type="taxonomic scope" value="Eukaryota"/>
</dbReference>
<dbReference type="GeneID" id="5005961"/>
<sequence>MKILENYSQCRVPDLGDASGEFVPSVGVKPIRFRRPVPSERASSQLDTNIVGLPESARISPAEEAFHLQGWAVVSLCCSLSLENVISLLTAVLLEKQVVVFSNNLGELSAVSLALIPMLRPFGWQSLFLPILPQHMVDFLDAPVPFVCGVQHKTSDLRNRTNHLTRINVYKDDVKVQWEGKPLRLPRMKDLVRNLHPLHEAIVEASVNHKKRPVIDPSQEAINAAREFLNAWRAYLNSLVASIRYHSITDVNEGGEGKVTILLKDSFLATFQGQDRSFMRAFAETQMFSTYCDEVLARD</sequence>
<organism evidence="2 3">
    <name type="scientific">Ostreococcus lucimarinus (strain CCE9901)</name>
    <dbReference type="NCBI Taxonomy" id="436017"/>
    <lineage>
        <taxon>Eukaryota</taxon>
        <taxon>Viridiplantae</taxon>
        <taxon>Chlorophyta</taxon>
        <taxon>Mamiellophyceae</taxon>
        <taxon>Mamiellales</taxon>
        <taxon>Bathycoccaceae</taxon>
        <taxon>Ostreococcus</taxon>
    </lineage>
</organism>
<dbReference type="PANTHER" id="PTHR15288:SF0">
    <property type="entry name" value="UDENN DOMAIN-CONTAINING PROTEIN"/>
    <property type="match status" value="1"/>
</dbReference>
<dbReference type="RefSeq" id="XP_001422062.1">
    <property type="nucleotide sequence ID" value="XM_001422025.1"/>
</dbReference>
<evidence type="ECO:0000313" key="2">
    <source>
        <dbReference type="EMBL" id="ABP00356.1"/>
    </source>
</evidence>
<dbReference type="InterPro" id="IPR051942">
    <property type="entry name" value="DENN_domain_containing_2"/>
</dbReference>
<accession>A4S9G8</accession>
<dbReference type="KEGG" id="olu:OSTLU_37502"/>
<dbReference type="Gene3D" id="3.40.50.11500">
    <property type="match status" value="1"/>
</dbReference>
<feature type="domain" description="UDENN" evidence="1">
    <location>
        <begin position="1"/>
        <end position="299"/>
    </location>
</feature>
<dbReference type="SMART" id="SM00799">
    <property type="entry name" value="DENN"/>
    <property type="match status" value="1"/>
</dbReference>